<sequence>MTGRALVPVFAALMLGMFLAALDQTIVSTALPTIVGELGGLEHLSWVVTSYLLATTASTPLYGKLGDMYGRKPVFLVAIVIFLVGSMLSGLSQTMGELIAFRAVQGLGAGGLMVGAQAIIADVVPPRDRGRYMGLIGSVFAVASVAGPLLGGFFVDTISWRWVFYVNLPIGVIAVLIIVFRLHLHTPSQRHAIDYLGATLLTAGVSAIILLTTWGGNEYPWGSATIVGLGAAGVVLLVAFVFVEARAAEPIIPLSLFRSAVFSVASSLGFLIGLAMFGAITFIPLFLQLVYGVSPTSSGLRMLPLMAGLLSASIISGRIISKVGRYKAFPIAGTAVTAIGMFLLSRLEVDTPPWLASVYMLVVGIGIGLVMQVLVLAVQNCAPPKDIGVATSAATFFRSMGGSLGVALFGAVFAARLSHELTKFPPEIAARFSGGLNISPDEVHSLPAAVQTDFLEAFVNALQPVFLVGAALTALAFLLSWALKEVPLRGSAGPPAELAAEQAVVGGTGSEAIIEPEAGTRR</sequence>
<dbReference type="Pfam" id="PF07690">
    <property type="entry name" value="MFS_1"/>
    <property type="match status" value="1"/>
</dbReference>
<evidence type="ECO:0000313" key="11">
    <source>
        <dbReference type="Proteomes" id="UP000278962"/>
    </source>
</evidence>
<keyword evidence="7 8" id="KW-0472">Membrane</keyword>
<evidence type="ECO:0000256" key="7">
    <source>
        <dbReference type="ARBA" id="ARBA00023136"/>
    </source>
</evidence>
<dbReference type="CDD" id="cd17502">
    <property type="entry name" value="MFS_Azr1_MDR_like"/>
    <property type="match status" value="1"/>
</dbReference>
<evidence type="ECO:0000256" key="5">
    <source>
        <dbReference type="ARBA" id="ARBA00022692"/>
    </source>
</evidence>
<evidence type="ECO:0000256" key="1">
    <source>
        <dbReference type="ARBA" id="ARBA00004651"/>
    </source>
</evidence>
<dbReference type="PANTHER" id="PTHR23501:SF197">
    <property type="entry name" value="COMD"/>
    <property type="match status" value="1"/>
</dbReference>
<dbReference type="FunFam" id="1.20.1720.10:FF:000004">
    <property type="entry name" value="EmrB/QacA family drug resistance transporter"/>
    <property type="match status" value="1"/>
</dbReference>
<feature type="transmembrane region" description="Helical" evidence="8">
    <location>
        <begin position="302"/>
        <end position="321"/>
    </location>
</feature>
<dbReference type="InterPro" id="IPR004638">
    <property type="entry name" value="EmrB-like"/>
</dbReference>
<dbReference type="NCBIfam" id="TIGR00711">
    <property type="entry name" value="efflux_EmrB"/>
    <property type="match status" value="1"/>
</dbReference>
<dbReference type="PROSITE" id="PS50850">
    <property type="entry name" value="MFS"/>
    <property type="match status" value="1"/>
</dbReference>
<dbReference type="Proteomes" id="UP000278962">
    <property type="component" value="Unassembled WGS sequence"/>
</dbReference>
<dbReference type="GO" id="GO:0022857">
    <property type="term" value="F:transmembrane transporter activity"/>
    <property type="evidence" value="ECO:0007669"/>
    <property type="project" value="InterPro"/>
</dbReference>
<feature type="transmembrane region" description="Helical" evidence="8">
    <location>
        <begin position="160"/>
        <end position="180"/>
    </location>
</feature>
<dbReference type="PRINTS" id="PR01036">
    <property type="entry name" value="TCRTETB"/>
</dbReference>
<dbReference type="Gene3D" id="1.20.1720.10">
    <property type="entry name" value="Multidrug resistance protein D"/>
    <property type="match status" value="1"/>
</dbReference>
<feature type="transmembrane region" description="Helical" evidence="8">
    <location>
        <begin position="192"/>
        <end position="215"/>
    </location>
</feature>
<reference evidence="10 11" key="1">
    <citation type="submission" date="2018-10" db="EMBL/GenBank/DDBJ databases">
        <title>Genomic Encyclopedia of Archaeal and Bacterial Type Strains, Phase II (KMG-II): from individual species to whole genera.</title>
        <authorList>
            <person name="Goeker M."/>
        </authorList>
    </citation>
    <scope>NUCLEOTIDE SEQUENCE [LARGE SCALE GENOMIC DNA]</scope>
    <source>
        <strain evidence="10 11">DSM 14954</strain>
    </source>
</reference>
<comment type="subcellular location">
    <subcellularLocation>
        <location evidence="1">Cell membrane</location>
        <topology evidence="1">Multi-pass membrane protein</topology>
    </subcellularLocation>
</comment>
<feature type="domain" description="Major facilitator superfamily (MFS) profile" evidence="9">
    <location>
        <begin position="9"/>
        <end position="488"/>
    </location>
</feature>
<feature type="transmembrane region" description="Helical" evidence="8">
    <location>
        <begin position="461"/>
        <end position="483"/>
    </location>
</feature>
<evidence type="ECO:0000256" key="4">
    <source>
        <dbReference type="ARBA" id="ARBA00022475"/>
    </source>
</evidence>
<keyword evidence="11" id="KW-1185">Reference proteome</keyword>
<feature type="transmembrane region" description="Helical" evidence="8">
    <location>
        <begin position="328"/>
        <end position="345"/>
    </location>
</feature>
<dbReference type="PANTHER" id="PTHR23501">
    <property type="entry name" value="MAJOR FACILITATOR SUPERFAMILY"/>
    <property type="match status" value="1"/>
</dbReference>
<dbReference type="OrthoDB" id="7375466at2"/>
<proteinExistence type="inferred from homology"/>
<dbReference type="Gene3D" id="1.20.1250.20">
    <property type="entry name" value="MFS general substrate transporter like domains"/>
    <property type="match status" value="1"/>
</dbReference>
<feature type="transmembrane region" description="Helical" evidence="8">
    <location>
        <begin position="357"/>
        <end position="378"/>
    </location>
</feature>
<keyword evidence="4" id="KW-1003">Cell membrane</keyword>
<dbReference type="RefSeq" id="WP_121257674.1">
    <property type="nucleotide sequence ID" value="NZ_RBIL01000002.1"/>
</dbReference>
<feature type="transmembrane region" description="Helical" evidence="8">
    <location>
        <begin position="399"/>
        <end position="417"/>
    </location>
</feature>
<organism evidence="10 11">
    <name type="scientific">Solirubrobacter pauli</name>
    <dbReference type="NCBI Taxonomy" id="166793"/>
    <lineage>
        <taxon>Bacteria</taxon>
        <taxon>Bacillati</taxon>
        <taxon>Actinomycetota</taxon>
        <taxon>Thermoleophilia</taxon>
        <taxon>Solirubrobacterales</taxon>
        <taxon>Solirubrobacteraceae</taxon>
        <taxon>Solirubrobacter</taxon>
    </lineage>
</organism>
<comment type="similarity">
    <text evidence="2">Belongs to the major facilitator superfamily. TCR/Tet family.</text>
</comment>
<feature type="transmembrane region" description="Helical" evidence="8">
    <location>
        <begin position="221"/>
        <end position="243"/>
    </location>
</feature>
<feature type="transmembrane region" description="Helical" evidence="8">
    <location>
        <begin position="132"/>
        <end position="154"/>
    </location>
</feature>
<evidence type="ECO:0000259" key="9">
    <source>
        <dbReference type="PROSITE" id="PS50850"/>
    </source>
</evidence>
<evidence type="ECO:0000256" key="3">
    <source>
        <dbReference type="ARBA" id="ARBA00022448"/>
    </source>
</evidence>
<protein>
    <submittedName>
        <fullName evidence="10">EmrB/QacA subfamily drug resistance transporter</fullName>
    </submittedName>
</protein>
<evidence type="ECO:0000256" key="2">
    <source>
        <dbReference type="ARBA" id="ARBA00007520"/>
    </source>
</evidence>
<name>A0A660L9S2_9ACTN</name>
<evidence type="ECO:0000256" key="6">
    <source>
        <dbReference type="ARBA" id="ARBA00022989"/>
    </source>
</evidence>
<dbReference type="SUPFAM" id="SSF103473">
    <property type="entry name" value="MFS general substrate transporter"/>
    <property type="match status" value="1"/>
</dbReference>
<keyword evidence="6 8" id="KW-1133">Transmembrane helix</keyword>
<dbReference type="AlphaFoldDB" id="A0A660L9S2"/>
<gene>
    <name evidence="10" type="ORF">C8N24_6332</name>
</gene>
<feature type="transmembrane region" description="Helical" evidence="8">
    <location>
        <begin position="44"/>
        <end position="62"/>
    </location>
</feature>
<comment type="caution">
    <text evidence="10">The sequence shown here is derived from an EMBL/GenBank/DDBJ whole genome shotgun (WGS) entry which is preliminary data.</text>
</comment>
<evidence type="ECO:0000313" key="10">
    <source>
        <dbReference type="EMBL" id="RKQ88290.1"/>
    </source>
</evidence>
<accession>A0A660L9S2</accession>
<feature type="transmembrane region" description="Helical" evidence="8">
    <location>
        <begin position="74"/>
        <end position="93"/>
    </location>
</feature>
<keyword evidence="5 8" id="KW-0812">Transmembrane</keyword>
<feature type="transmembrane region" description="Helical" evidence="8">
    <location>
        <begin position="99"/>
        <end position="120"/>
    </location>
</feature>
<dbReference type="EMBL" id="RBIL01000002">
    <property type="protein sequence ID" value="RKQ88290.1"/>
    <property type="molecule type" value="Genomic_DNA"/>
</dbReference>
<keyword evidence="3" id="KW-0813">Transport</keyword>
<dbReference type="InterPro" id="IPR036259">
    <property type="entry name" value="MFS_trans_sf"/>
</dbReference>
<dbReference type="InterPro" id="IPR020846">
    <property type="entry name" value="MFS_dom"/>
</dbReference>
<evidence type="ECO:0000256" key="8">
    <source>
        <dbReference type="SAM" id="Phobius"/>
    </source>
</evidence>
<dbReference type="InterPro" id="IPR011701">
    <property type="entry name" value="MFS"/>
</dbReference>
<dbReference type="GO" id="GO:0005886">
    <property type="term" value="C:plasma membrane"/>
    <property type="evidence" value="ECO:0007669"/>
    <property type="project" value="UniProtKB-SubCell"/>
</dbReference>
<feature type="transmembrane region" description="Helical" evidence="8">
    <location>
        <begin position="264"/>
        <end position="290"/>
    </location>
</feature>